<evidence type="ECO:0000313" key="3">
    <source>
        <dbReference type="EMBL" id="CAF0854583.1"/>
    </source>
</evidence>
<dbReference type="EMBL" id="CAJNOK010002315">
    <property type="protein sequence ID" value="CAF0854583.1"/>
    <property type="molecule type" value="Genomic_DNA"/>
</dbReference>
<name>A0A8S2HG80_9BILA</name>
<evidence type="ECO:0000256" key="2">
    <source>
        <dbReference type="SAM" id="MobiDB-lite"/>
    </source>
</evidence>
<evidence type="ECO:0000313" key="5">
    <source>
        <dbReference type="Proteomes" id="UP000682733"/>
    </source>
</evidence>
<protein>
    <submittedName>
        <fullName evidence="4">Uncharacterized protein</fullName>
    </submittedName>
</protein>
<keyword evidence="1" id="KW-0175">Coiled coil</keyword>
<evidence type="ECO:0000313" key="4">
    <source>
        <dbReference type="EMBL" id="CAF3639750.1"/>
    </source>
</evidence>
<evidence type="ECO:0000256" key="1">
    <source>
        <dbReference type="SAM" id="Coils"/>
    </source>
</evidence>
<gene>
    <name evidence="3" type="ORF">OVA965_LOCUS7321</name>
    <name evidence="4" type="ORF">TMI583_LOCUS7317</name>
</gene>
<comment type="caution">
    <text evidence="4">The sequence shown here is derived from an EMBL/GenBank/DDBJ whole genome shotgun (WGS) entry which is preliminary data.</text>
</comment>
<reference evidence="4" key="1">
    <citation type="submission" date="2021-02" db="EMBL/GenBank/DDBJ databases">
        <authorList>
            <person name="Nowell W R."/>
        </authorList>
    </citation>
    <scope>NUCLEOTIDE SEQUENCE</scope>
</reference>
<accession>A0A8S2HG80</accession>
<sequence length="258" mass="28851">MLLFIRHQLIIPGIEETQPINYLEVSTAQDLQTTNKQLKVIDTKLEQPSVTVSEILCSSEDIPTTTIQISTLNNSHSEDSNESILLAPTILASTINSTSPDILLQMPEPERESVNTNAPVPESSVQKAADQERSVNTELQAGELVTTMLQNQHNNRENKSLLTVIERPRDGTAVKSINKSFLESTTDSSVVNDIKQIVTNNDGDFTKSINRIAELLTVPITSIVTQRLEQFELKIDDLERRSRSHNLRFHGIKEEENP</sequence>
<proteinExistence type="predicted"/>
<dbReference type="AlphaFoldDB" id="A0A8S2HG80"/>
<dbReference type="Proteomes" id="UP000682733">
    <property type="component" value="Unassembled WGS sequence"/>
</dbReference>
<dbReference type="EMBL" id="CAJOBA010002315">
    <property type="protein sequence ID" value="CAF3639750.1"/>
    <property type="molecule type" value="Genomic_DNA"/>
</dbReference>
<feature type="compositionally biased region" description="Polar residues" evidence="2">
    <location>
        <begin position="114"/>
        <end position="126"/>
    </location>
</feature>
<feature type="region of interest" description="Disordered" evidence="2">
    <location>
        <begin position="112"/>
        <end position="132"/>
    </location>
</feature>
<organism evidence="4 5">
    <name type="scientific">Didymodactylos carnosus</name>
    <dbReference type="NCBI Taxonomy" id="1234261"/>
    <lineage>
        <taxon>Eukaryota</taxon>
        <taxon>Metazoa</taxon>
        <taxon>Spiralia</taxon>
        <taxon>Gnathifera</taxon>
        <taxon>Rotifera</taxon>
        <taxon>Eurotatoria</taxon>
        <taxon>Bdelloidea</taxon>
        <taxon>Philodinida</taxon>
        <taxon>Philodinidae</taxon>
        <taxon>Didymodactylos</taxon>
    </lineage>
</organism>
<feature type="coiled-coil region" evidence="1">
    <location>
        <begin position="221"/>
        <end position="248"/>
    </location>
</feature>
<dbReference type="Proteomes" id="UP000677228">
    <property type="component" value="Unassembled WGS sequence"/>
</dbReference>